<comment type="subunit">
    <text evidence="2">Interacts transiently with the RNA polymerase catalytic core formed by RpoA, RpoB, RpoC and RpoZ (2 alpha, 1 beta, 1 beta' and 1 omega subunit) to form the RNA polymerase holoenzyme that can initiate transcription.</text>
</comment>
<dbReference type="Gene3D" id="1.10.1740.10">
    <property type="match status" value="1"/>
</dbReference>
<evidence type="ECO:0000256" key="5">
    <source>
        <dbReference type="ARBA" id="ARBA00023163"/>
    </source>
</evidence>
<dbReference type="InterPro" id="IPR032710">
    <property type="entry name" value="NTF2-like_dom_sf"/>
</dbReference>
<dbReference type="PANTHER" id="PTHR30173:SF43">
    <property type="entry name" value="ECF RNA POLYMERASE SIGMA FACTOR SIGI-RELATED"/>
    <property type="match status" value="1"/>
</dbReference>
<keyword evidence="9" id="KW-1185">Reference proteome</keyword>
<dbReference type="InterPro" id="IPR052704">
    <property type="entry name" value="ECF_Sigma-70_Domain"/>
</dbReference>
<dbReference type="SUPFAM" id="SSF54427">
    <property type="entry name" value="NTF2-like"/>
    <property type="match status" value="1"/>
</dbReference>
<sequence>MDDDFLALRFENHREHLRGVAYRMLGSLTEAEDAVQEAWLRLSRSDAGAVENLAGWLTTVVGRVCLDMLRSRKARREEPLDVFVPDPIVSREEAGPEDEALMADSVGLALLVVLDTLTPAERLAFVLRDMFAMPFEEIAPIVGRSEAATRQLASRARRRVQGAPVAPDPDLARQREVVDAFLAAARGGDFEALVSVLDPEVVLRADRGPDDSVEVRGAAAVANQALTFSRLGAGGGVVRRALVNGAAGVVATREGRPFSVLGFTVAGGRIVEIDILADPDRLSRLDLAVLD</sequence>
<evidence type="ECO:0000256" key="4">
    <source>
        <dbReference type="ARBA" id="ARBA00023082"/>
    </source>
</evidence>
<dbReference type="Gene3D" id="3.10.450.50">
    <property type="match status" value="1"/>
</dbReference>
<dbReference type="SUPFAM" id="SSF88946">
    <property type="entry name" value="Sigma2 domain of RNA polymerase sigma factors"/>
    <property type="match status" value="1"/>
</dbReference>
<feature type="domain" description="RNA polymerase sigma-70 region 2" evidence="6">
    <location>
        <begin position="10"/>
        <end position="73"/>
    </location>
</feature>
<dbReference type="InterPro" id="IPR013325">
    <property type="entry name" value="RNA_pol_sigma_r2"/>
</dbReference>
<feature type="domain" description="RNA polymerase sigma factor 70 region 4 type 2" evidence="7">
    <location>
        <begin position="109"/>
        <end position="159"/>
    </location>
</feature>
<dbReference type="SUPFAM" id="SSF88659">
    <property type="entry name" value="Sigma3 and sigma4 domains of RNA polymerase sigma factors"/>
    <property type="match status" value="1"/>
</dbReference>
<dbReference type="InterPro" id="IPR013324">
    <property type="entry name" value="RNA_pol_sigma_r3/r4-like"/>
</dbReference>
<dbReference type="Proteomes" id="UP001227101">
    <property type="component" value="Chromosome"/>
</dbReference>
<comment type="similarity">
    <text evidence="1">Belongs to the sigma-70 factor family. ECF subfamily.</text>
</comment>
<dbReference type="InterPro" id="IPR014284">
    <property type="entry name" value="RNA_pol_sigma-70_dom"/>
</dbReference>
<evidence type="ECO:0000256" key="2">
    <source>
        <dbReference type="ARBA" id="ARBA00011344"/>
    </source>
</evidence>
<keyword evidence="4" id="KW-0731">Sigma factor</keyword>
<dbReference type="InterPro" id="IPR007627">
    <property type="entry name" value="RNA_pol_sigma70_r2"/>
</dbReference>
<keyword evidence="5" id="KW-0804">Transcription</keyword>
<dbReference type="RefSeq" id="WP_285457860.1">
    <property type="nucleotide sequence ID" value="NZ_CP127173.1"/>
</dbReference>
<evidence type="ECO:0000259" key="7">
    <source>
        <dbReference type="Pfam" id="PF08281"/>
    </source>
</evidence>
<dbReference type="InterPro" id="IPR013249">
    <property type="entry name" value="RNA_pol_sigma70_r4_t2"/>
</dbReference>
<evidence type="ECO:0000256" key="1">
    <source>
        <dbReference type="ARBA" id="ARBA00010641"/>
    </source>
</evidence>
<proteinExistence type="inferred from homology"/>
<dbReference type="Pfam" id="PF08281">
    <property type="entry name" value="Sigma70_r4_2"/>
    <property type="match status" value="1"/>
</dbReference>
<evidence type="ECO:0000256" key="3">
    <source>
        <dbReference type="ARBA" id="ARBA00023015"/>
    </source>
</evidence>
<organism evidence="8 9">
    <name type="scientific">Amycolatopsis nalaikhensis</name>
    <dbReference type="NCBI Taxonomy" id="715472"/>
    <lineage>
        <taxon>Bacteria</taxon>
        <taxon>Bacillati</taxon>
        <taxon>Actinomycetota</taxon>
        <taxon>Actinomycetes</taxon>
        <taxon>Pseudonocardiales</taxon>
        <taxon>Pseudonocardiaceae</taxon>
        <taxon>Amycolatopsis</taxon>
    </lineage>
</organism>
<dbReference type="InterPro" id="IPR036388">
    <property type="entry name" value="WH-like_DNA-bd_sf"/>
</dbReference>
<dbReference type="NCBIfam" id="TIGR02937">
    <property type="entry name" value="sigma70-ECF"/>
    <property type="match status" value="1"/>
</dbReference>
<gene>
    <name evidence="8" type="ORF">QP939_17600</name>
</gene>
<reference evidence="8 9" key="1">
    <citation type="submission" date="2023-06" db="EMBL/GenBank/DDBJ databases">
        <authorList>
            <person name="Oyuntsetseg B."/>
            <person name="Kim S.B."/>
        </authorList>
    </citation>
    <scope>NUCLEOTIDE SEQUENCE [LARGE SCALE GENOMIC DNA]</scope>
    <source>
        <strain evidence="8 9">2-2</strain>
    </source>
</reference>
<evidence type="ECO:0000313" key="9">
    <source>
        <dbReference type="Proteomes" id="UP001227101"/>
    </source>
</evidence>
<dbReference type="EMBL" id="CP127173">
    <property type="protein sequence ID" value="WIV60289.1"/>
    <property type="molecule type" value="Genomic_DNA"/>
</dbReference>
<evidence type="ECO:0000259" key="6">
    <source>
        <dbReference type="Pfam" id="PF04542"/>
    </source>
</evidence>
<dbReference type="Pfam" id="PF04542">
    <property type="entry name" value="Sigma70_r2"/>
    <property type="match status" value="1"/>
</dbReference>
<evidence type="ECO:0000313" key="8">
    <source>
        <dbReference type="EMBL" id="WIV60289.1"/>
    </source>
</evidence>
<name>A0ABY8XX47_9PSEU</name>
<accession>A0ABY8XX47</accession>
<dbReference type="PANTHER" id="PTHR30173">
    <property type="entry name" value="SIGMA 19 FACTOR"/>
    <property type="match status" value="1"/>
</dbReference>
<dbReference type="Gene3D" id="1.10.10.10">
    <property type="entry name" value="Winged helix-like DNA-binding domain superfamily/Winged helix DNA-binding domain"/>
    <property type="match status" value="1"/>
</dbReference>
<protein>
    <submittedName>
        <fullName evidence="8">Sigma-70 family RNA polymerase sigma factor</fullName>
    </submittedName>
</protein>
<keyword evidence="3" id="KW-0805">Transcription regulation</keyword>